<name>A0A6N2NKI9_SALVM</name>
<reference evidence="2" key="1">
    <citation type="submission" date="2019-03" db="EMBL/GenBank/DDBJ databases">
        <authorList>
            <person name="Mank J."/>
            <person name="Almeida P."/>
        </authorList>
    </citation>
    <scope>NUCLEOTIDE SEQUENCE</scope>
    <source>
        <strain evidence="2">78183</strain>
    </source>
</reference>
<sequence length="127" mass="14834">MDGPRTRVRGSLPRANICCLDWIRYGLGLKSPTGKNRTQLSRWPNLGRAHNLNSRASHTHPQPNKIRVKRNHGSRNPLWIQSRKVEDRFIYYSFPGKYLFFLETFEQKIIILRDKILSHIPGLSNGR</sequence>
<dbReference type="EMBL" id="CAADRP010002351">
    <property type="protein sequence ID" value="VFU66392.1"/>
    <property type="molecule type" value="Genomic_DNA"/>
</dbReference>
<evidence type="ECO:0000313" key="2">
    <source>
        <dbReference type="EMBL" id="VFU66392.1"/>
    </source>
</evidence>
<proteinExistence type="predicted"/>
<organism evidence="2">
    <name type="scientific">Salix viminalis</name>
    <name type="common">Common osier</name>
    <name type="synonym">Basket willow</name>
    <dbReference type="NCBI Taxonomy" id="40686"/>
    <lineage>
        <taxon>Eukaryota</taxon>
        <taxon>Viridiplantae</taxon>
        <taxon>Streptophyta</taxon>
        <taxon>Embryophyta</taxon>
        <taxon>Tracheophyta</taxon>
        <taxon>Spermatophyta</taxon>
        <taxon>Magnoliopsida</taxon>
        <taxon>eudicotyledons</taxon>
        <taxon>Gunneridae</taxon>
        <taxon>Pentapetalae</taxon>
        <taxon>rosids</taxon>
        <taxon>fabids</taxon>
        <taxon>Malpighiales</taxon>
        <taxon>Salicaceae</taxon>
        <taxon>Saliceae</taxon>
        <taxon>Salix</taxon>
    </lineage>
</organism>
<feature type="region of interest" description="Disordered" evidence="1">
    <location>
        <begin position="51"/>
        <end position="70"/>
    </location>
</feature>
<gene>
    <name evidence="2" type="ORF">SVIM_LOCUS515450</name>
</gene>
<accession>A0A6N2NKI9</accession>
<dbReference type="AlphaFoldDB" id="A0A6N2NKI9"/>
<protein>
    <submittedName>
        <fullName evidence="2">Uncharacterized protein</fullName>
    </submittedName>
</protein>
<evidence type="ECO:0000256" key="1">
    <source>
        <dbReference type="SAM" id="MobiDB-lite"/>
    </source>
</evidence>
<feature type="compositionally biased region" description="Polar residues" evidence="1">
    <location>
        <begin position="51"/>
        <end position="62"/>
    </location>
</feature>